<dbReference type="GO" id="GO:0005524">
    <property type="term" value="F:ATP binding"/>
    <property type="evidence" value="ECO:0007669"/>
    <property type="project" value="UniProtKB-KW"/>
</dbReference>
<keyword evidence="3" id="KW-0547">Nucleotide-binding</keyword>
<evidence type="ECO:0000256" key="1">
    <source>
        <dbReference type="ARBA" id="ARBA00022679"/>
    </source>
</evidence>
<evidence type="ECO:0000313" key="10">
    <source>
        <dbReference type="Proteomes" id="UP001431656"/>
    </source>
</evidence>
<dbReference type="InterPro" id="IPR023057">
    <property type="entry name" value="GlnE"/>
</dbReference>
<dbReference type="PANTHER" id="PTHR30621">
    <property type="entry name" value="GLUTAMINE SYNTHETASE ADENYLYLTRANSFERASE"/>
    <property type="match status" value="1"/>
</dbReference>
<protein>
    <submittedName>
        <fullName evidence="9">Bifunctional [glutamine synthetase] adenylyltransferase/[glutamine synthetase]-adenylyl-L-tyrosine phosphorylase</fullName>
    </submittedName>
</protein>
<dbReference type="Gene3D" id="3.30.460.10">
    <property type="entry name" value="Beta Polymerase, domain 2"/>
    <property type="match status" value="2"/>
</dbReference>
<evidence type="ECO:0000256" key="5">
    <source>
        <dbReference type="ARBA" id="ARBA00022842"/>
    </source>
</evidence>
<dbReference type="PANTHER" id="PTHR30621:SF0">
    <property type="entry name" value="BIFUNCTIONAL GLUTAMINE SYNTHETASE ADENYLYLTRANSFERASE_ADENYLYL-REMOVING ENZYME"/>
    <property type="match status" value="1"/>
</dbReference>
<dbReference type="NCBIfam" id="NF010707">
    <property type="entry name" value="PRK14109.1"/>
    <property type="match status" value="1"/>
</dbReference>
<evidence type="ECO:0000256" key="2">
    <source>
        <dbReference type="ARBA" id="ARBA00022695"/>
    </source>
</evidence>
<evidence type="ECO:0000259" key="8">
    <source>
        <dbReference type="Pfam" id="PF08335"/>
    </source>
</evidence>
<keyword evidence="2 9" id="KW-0548">Nucleotidyltransferase</keyword>
<evidence type="ECO:0000256" key="3">
    <source>
        <dbReference type="ARBA" id="ARBA00022741"/>
    </source>
</evidence>
<dbReference type="AlphaFoldDB" id="A0AAN0KGT7"/>
<feature type="domain" description="PII-uridylyltransferase/Glutamine-synthetase adenylyltransferase" evidence="8">
    <location>
        <begin position="347"/>
        <end position="482"/>
    </location>
</feature>
<dbReference type="InterPro" id="IPR043519">
    <property type="entry name" value="NT_sf"/>
</dbReference>
<feature type="domain" description="PII-uridylyltransferase/Glutamine-synthetase adenylyltransferase" evidence="8">
    <location>
        <begin position="841"/>
        <end position="981"/>
    </location>
</feature>
<name>A0AAN0KGT7_9ACTN</name>
<evidence type="ECO:0000259" key="7">
    <source>
        <dbReference type="Pfam" id="PF03710"/>
    </source>
</evidence>
<dbReference type="CDD" id="cd05401">
    <property type="entry name" value="NT_GlnE_GlnD_like"/>
    <property type="match status" value="2"/>
</dbReference>
<feature type="domain" description="Glutamate-ammonia ligase adenylyltransferase repeated" evidence="7">
    <location>
        <begin position="83"/>
        <end position="324"/>
    </location>
</feature>
<evidence type="ECO:0000313" key="9">
    <source>
        <dbReference type="EMBL" id="BEH01335.1"/>
    </source>
</evidence>
<sequence>MSGRTSTAVGDLARRGFSDASRAQQMVDAIVARHPACTDPDGLLDILAGAADPDLALQGISALDESATDLAGEIFIDEDWLVRLVTVLGGSQALNQFVRAHPGATQVIRTPPRRLKAADLRAAMLEAVVGAGSWADDLIVDDPAAPDRLRLANKYQLLRIATRDLCHPRPVEIVDDVAGELADLADAVMGLALACARSQVPGQEKTRLGVVGLGKCGARELNYLSDIDVLYVAEPADDQLGVEDAMQIGTKLAAAMTRVCSAHSGAGTIWQVDAALRPDGNAGPLVRTLASHRFYYEKWAKNWEFQAMLKARPMAGDLQLAQDFVDMVSPMVWQVGGQPNYMTETQAMRQRVVNLIPARERDREIKLGAGGLRDVEFSVQVLQLVHGRADERLRTTATLPSLARLVEHGYIGRADGTNLDESYRFMRVLEHREQLFRLRRTHLMPDDPTDLRRLARQMGLDDGEKLWDLWRHVARHVKRLQQRVFYSPLLEAVSKLSSDELKLSPEAASDRLRALGFSDPRAALRHIEALTTGLNRTAEIQRQLMPAMLGWFSDGPNPDLGLLSFRRLSEEMSSTSWYMRALRDEGWMAERLAKILSTSRYISDLLRRDPAVAQLLVSDEISKPRSREDLNDSMLKIVERHSESPEPAINAVRSLRLRELFRLAAGDVLGTMELADVGRGLSDLTGASVDAALRIAMGADGPRVPIGIVAMGSWGGGEMGYSSDGDAMFVVGDECEPDDLAWAEKVIARMRALLWGPGPEPALVIDADLRPDGRNGPMVRRLGSYLSYYRRWSDTWESQALLRASFGAGDRELVDRLLEGITFRRYPADGINPTQVAAIRQLKGRMERERTRRGAATENLKLGPGGLSDIEWTVQLLQLQHAGQMPKLRVPGTQDALEVARKTMLISDTDAEALSVAWQLASQLRNKAMLVRGRPSDLLPSDPRETASVATLLGYEHAQASQLMDAWAKAARHASQVVGRLFWGLNR</sequence>
<dbReference type="SUPFAM" id="SSF81593">
    <property type="entry name" value="Nucleotidyltransferase substrate binding subunit/domain"/>
    <property type="match status" value="2"/>
</dbReference>
<reference evidence="9" key="1">
    <citation type="journal article" date="2024" name="Int. J. Syst. Evol. Microbiol.">
        <title>Brooklawnia propionicigenes sp. nov., a facultatively anaerobic, propionate-producing bacterium isolated from a methanogenic reactor treating waste from cattle farms.</title>
        <authorList>
            <person name="Akita Y."/>
            <person name="Ueki A."/>
            <person name="Tonouchi A."/>
            <person name="Sugawara Y."/>
            <person name="Honma S."/>
            <person name="Kaku N."/>
            <person name="Ueki K."/>
        </authorList>
    </citation>
    <scope>NUCLEOTIDE SEQUENCE</scope>
    <source>
        <strain evidence="9">SH051</strain>
    </source>
</reference>
<dbReference type="Proteomes" id="UP001431656">
    <property type="component" value="Chromosome"/>
</dbReference>
<dbReference type="InterPro" id="IPR013546">
    <property type="entry name" value="PII_UdlTrfase/GS_AdlTrfase"/>
</dbReference>
<dbReference type="SUPFAM" id="SSF81301">
    <property type="entry name" value="Nucleotidyltransferase"/>
    <property type="match status" value="2"/>
</dbReference>
<dbReference type="Gene3D" id="1.20.120.330">
    <property type="entry name" value="Nucleotidyltransferases domain 2"/>
    <property type="match status" value="2"/>
</dbReference>
<keyword evidence="1" id="KW-0808">Transferase</keyword>
<keyword evidence="6" id="KW-0511">Multifunctional enzyme</keyword>
<organism evidence="9 10">
    <name type="scientific">Brooklawnia propionicigenes</name>
    <dbReference type="NCBI Taxonomy" id="3041175"/>
    <lineage>
        <taxon>Bacteria</taxon>
        <taxon>Bacillati</taxon>
        <taxon>Actinomycetota</taxon>
        <taxon>Actinomycetes</taxon>
        <taxon>Propionibacteriales</taxon>
        <taxon>Propionibacteriaceae</taxon>
        <taxon>Brooklawnia</taxon>
    </lineage>
</organism>
<dbReference type="InterPro" id="IPR005190">
    <property type="entry name" value="GlnE_rpt_dom"/>
</dbReference>
<feature type="domain" description="Glutamate-ammonia ligase adenylyltransferase repeated" evidence="7">
    <location>
        <begin position="590"/>
        <end position="817"/>
    </location>
</feature>
<evidence type="ECO:0000256" key="4">
    <source>
        <dbReference type="ARBA" id="ARBA00022840"/>
    </source>
</evidence>
<proteinExistence type="predicted"/>
<keyword evidence="10" id="KW-1185">Reference proteome</keyword>
<dbReference type="GO" id="GO:0000820">
    <property type="term" value="P:regulation of glutamine family amino acid metabolic process"/>
    <property type="evidence" value="ECO:0007669"/>
    <property type="project" value="TreeGrafter"/>
</dbReference>
<accession>A0AAN0KGT7</accession>
<dbReference type="EMBL" id="AP028056">
    <property type="protein sequence ID" value="BEH01335.1"/>
    <property type="molecule type" value="Genomic_DNA"/>
</dbReference>
<gene>
    <name evidence="9" type="ORF">brsh051_06160</name>
</gene>
<evidence type="ECO:0000256" key="6">
    <source>
        <dbReference type="ARBA" id="ARBA00023268"/>
    </source>
</evidence>
<dbReference type="Pfam" id="PF03710">
    <property type="entry name" value="GlnE"/>
    <property type="match status" value="2"/>
</dbReference>
<dbReference type="GO" id="GO:0008882">
    <property type="term" value="F:[glutamate-ammonia-ligase] adenylyltransferase activity"/>
    <property type="evidence" value="ECO:0007669"/>
    <property type="project" value="InterPro"/>
</dbReference>
<keyword evidence="4" id="KW-0067">ATP-binding</keyword>
<keyword evidence="5" id="KW-0460">Magnesium</keyword>
<dbReference type="GO" id="GO:0005829">
    <property type="term" value="C:cytosol"/>
    <property type="evidence" value="ECO:0007669"/>
    <property type="project" value="TreeGrafter"/>
</dbReference>
<dbReference type="KEGG" id="broo:brsh051_06160"/>
<dbReference type="Pfam" id="PF08335">
    <property type="entry name" value="GlnD_UR_UTase"/>
    <property type="match status" value="2"/>
</dbReference>
<dbReference type="RefSeq" id="WP_286267464.1">
    <property type="nucleotide sequence ID" value="NZ_AP028056.1"/>
</dbReference>